<dbReference type="GO" id="GO:0044325">
    <property type="term" value="F:transmembrane transporter binding"/>
    <property type="evidence" value="ECO:0007669"/>
    <property type="project" value="TreeGrafter"/>
</dbReference>
<proteinExistence type="predicted"/>
<dbReference type="Pfam" id="PF00595">
    <property type="entry name" value="PDZ"/>
    <property type="match status" value="1"/>
</dbReference>
<dbReference type="OrthoDB" id="420032at2759"/>
<evidence type="ECO:0000313" key="3">
    <source>
        <dbReference type="EMBL" id="RNA17103.1"/>
    </source>
</evidence>
<evidence type="ECO:0000256" key="1">
    <source>
        <dbReference type="SAM" id="MobiDB-lite"/>
    </source>
</evidence>
<dbReference type="PANTHER" id="PTHR12157:SF25">
    <property type="entry name" value="REGULATING SYNAPTIC MEMBRANE EXOCYTOSIS PROTEIN 3"/>
    <property type="match status" value="1"/>
</dbReference>
<dbReference type="SUPFAM" id="SSF50156">
    <property type="entry name" value="PDZ domain-like"/>
    <property type="match status" value="1"/>
</dbReference>
<protein>
    <submittedName>
        <fullName evidence="3">Regulating synaptic membrane exocytosis 2-like</fullName>
    </submittedName>
</protein>
<dbReference type="STRING" id="10195.A0A3M7R0M8"/>
<sequence length="228" mass="25841">MSDDENQSDDVELADIESCAVNNRNEELDDDEEDENEEYDFDEELRSTTEYTTNDEMEFESASLAAKKHRHSLMVNNCLVQDLPKEEILAHKINKFLSPSDWKLSIDGKKMIGHVILKKSMIINTNSVVNSSSNSTIDSATDFNLSLSFGMKVIGGRPDPITHQLSAFIVKLKKDSIADTIGRLQVNDEIVKWNGKLLRGLSFDEVYSIINKSKQEAQIDLIVERRLK</sequence>
<feature type="compositionally biased region" description="Acidic residues" evidence="1">
    <location>
        <begin position="1"/>
        <end position="15"/>
    </location>
</feature>
<name>A0A3M7R0M8_BRAPC</name>
<accession>A0A3M7R0M8</accession>
<feature type="domain" description="PDZ" evidence="2">
    <location>
        <begin position="149"/>
        <end position="225"/>
    </location>
</feature>
<dbReference type="GO" id="GO:0050806">
    <property type="term" value="P:positive regulation of synaptic transmission"/>
    <property type="evidence" value="ECO:0007669"/>
    <property type="project" value="TreeGrafter"/>
</dbReference>
<dbReference type="GO" id="GO:0048788">
    <property type="term" value="C:cytoskeleton of presynaptic active zone"/>
    <property type="evidence" value="ECO:0007669"/>
    <property type="project" value="TreeGrafter"/>
</dbReference>
<dbReference type="AlphaFoldDB" id="A0A3M7R0M8"/>
<dbReference type="Gene3D" id="2.30.42.10">
    <property type="match status" value="1"/>
</dbReference>
<reference evidence="3 4" key="1">
    <citation type="journal article" date="2018" name="Sci. Rep.">
        <title>Genomic signatures of local adaptation to the degree of environmental predictability in rotifers.</title>
        <authorList>
            <person name="Franch-Gras L."/>
            <person name="Hahn C."/>
            <person name="Garcia-Roger E.M."/>
            <person name="Carmona M.J."/>
            <person name="Serra M."/>
            <person name="Gomez A."/>
        </authorList>
    </citation>
    <scope>NUCLEOTIDE SEQUENCE [LARGE SCALE GENOMIC DNA]</scope>
    <source>
        <strain evidence="3">HYR1</strain>
    </source>
</reference>
<gene>
    <name evidence="3" type="ORF">BpHYR1_051944</name>
</gene>
<dbReference type="GO" id="GO:2000300">
    <property type="term" value="P:regulation of synaptic vesicle exocytosis"/>
    <property type="evidence" value="ECO:0007669"/>
    <property type="project" value="TreeGrafter"/>
</dbReference>
<keyword evidence="4" id="KW-1185">Reference proteome</keyword>
<dbReference type="InterPro" id="IPR001478">
    <property type="entry name" value="PDZ"/>
</dbReference>
<dbReference type="InterPro" id="IPR036034">
    <property type="entry name" value="PDZ_sf"/>
</dbReference>
<dbReference type="InterPro" id="IPR039032">
    <property type="entry name" value="Rim-like"/>
</dbReference>
<dbReference type="GO" id="GO:0048167">
    <property type="term" value="P:regulation of synaptic plasticity"/>
    <property type="evidence" value="ECO:0007669"/>
    <property type="project" value="TreeGrafter"/>
</dbReference>
<feature type="region of interest" description="Disordered" evidence="1">
    <location>
        <begin position="1"/>
        <end position="42"/>
    </location>
</feature>
<evidence type="ECO:0000259" key="2">
    <source>
        <dbReference type="PROSITE" id="PS50106"/>
    </source>
</evidence>
<evidence type="ECO:0000313" key="4">
    <source>
        <dbReference type="Proteomes" id="UP000276133"/>
    </source>
</evidence>
<dbReference type="GO" id="GO:0042391">
    <property type="term" value="P:regulation of membrane potential"/>
    <property type="evidence" value="ECO:0007669"/>
    <property type="project" value="TreeGrafter"/>
</dbReference>
<feature type="compositionally biased region" description="Acidic residues" evidence="1">
    <location>
        <begin position="27"/>
        <end position="42"/>
    </location>
</feature>
<comment type="caution">
    <text evidence="3">The sequence shown here is derived from an EMBL/GenBank/DDBJ whole genome shotgun (WGS) entry which is preliminary data.</text>
</comment>
<dbReference type="SMART" id="SM00228">
    <property type="entry name" value="PDZ"/>
    <property type="match status" value="1"/>
</dbReference>
<dbReference type="EMBL" id="REGN01004531">
    <property type="protein sequence ID" value="RNA17103.1"/>
    <property type="molecule type" value="Genomic_DNA"/>
</dbReference>
<dbReference type="Proteomes" id="UP000276133">
    <property type="component" value="Unassembled WGS sequence"/>
</dbReference>
<dbReference type="PANTHER" id="PTHR12157">
    <property type="entry name" value="REGULATING SYNAPTIC MEMBRANE EXOCYTOSIS PROTEIN"/>
    <property type="match status" value="1"/>
</dbReference>
<dbReference type="GO" id="GO:0048791">
    <property type="term" value="P:calcium ion-regulated exocytosis of neurotransmitter"/>
    <property type="evidence" value="ECO:0007669"/>
    <property type="project" value="TreeGrafter"/>
</dbReference>
<organism evidence="3 4">
    <name type="scientific">Brachionus plicatilis</name>
    <name type="common">Marine rotifer</name>
    <name type="synonym">Brachionus muelleri</name>
    <dbReference type="NCBI Taxonomy" id="10195"/>
    <lineage>
        <taxon>Eukaryota</taxon>
        <taxon>Metazoa</taxon>
        <taxon>Spiralia</taxon>
        <taxon>Gnathifera</taxon>
        <taxon>Rotifera</taxon>
        <taxon>Eurotatoria</taxon>
        <taxon>Monogononta</taxon>
        <taxon>Pseudotrocha</taxon>
        <taxon>Ploima</taxon>
        <taxon>Brachionidae</taxon>
        <taxon>Brachionus</taxon>
    </lineage>
</organism>
<dbReference type="GO" id="GO:0042734">
    <property type="term" value="C:presynaptic membrane"/>
    <property type="evidence" value="ECO:0007669"/>
    <property type="project" value="TreeGrafter"/>
</dbReference>
<dbReference type="GO" id="GO:0031267">
    <property type="term" value="F:small GTPase binding"/>
    <property type="evidence" value="ECO:0007669"/>
    <property type="project" value="InterPro"/>
</dbReference>
<dbReference type="PROSITE" id="PS50106">
    <property type="entry name" value="PDZ"/>
    <property type="match status" value="1"/>
</dbReference>